<name>W4RMU3_9BACI</name>
<keyword evidence="2" id="KW-1185">Reference proteome</keyword>
<dbReference type="AlphaFoldDB" id="W4RMU3"/>
<gene>
    <name evidence="1" type="ORF">JCM21738_2461</name>
</gene>
<reference evidence="1 2" key="1">
    <citation type="submission" date="2013-12" db="EMBL/GenBank/DDBJ databases">
        <title>NBRP : Genome information of microbial organism related human and environment.</title>
        <authorList>
            <person name="Hattori M."/>
            <person name="Oshima K."/>
            <person name="Inaba H."/>
            <person name="Suda W."/>
            <person name="Sakamoto M."/>
            <person name="Iino T."/>
            <person name="Kitahara M."/>
            <person name="Oshida Y."/>
            <person name="Iida T."/>
            <person name="Kudo T."/>
            <person name="Itoh T."/>
            <person name="Ahmed I."/>
            <person name="Ohkuma M."/>
        </authorList>
    </citation>
    <scope>NUCLEOTIDE SEQUENCE [LARGE SCALE GENOMIC DNA]</scope>
    <source>
        <strain evidence="1 2">JCM 21738</strain>
    </source>
</reference>
<comment type="caution">
    <text evidence="1">The sequence shown here is derived from an EMBL/GenBank/DDBJ whole genome shotgun (WGS) entry which is preliminary data.</text>
</comment>
<organism evidence="1 2">
    <name type="scientific">Mesobacillus boroniphilus JCM 21738</name>
    <dbReference type="NCBI Taxonomy" id="1294265"/>
    <lineage>
        <taxon>Bacteria</taxon>
        <taxon>Bacillati</taxon>
        <taxon>Bacillota</taxon>
        <taxon>Bacilli</taxon>
        <taxon>Bacillales</taxon>
        <taxon>Bacillaceae</taxon>
        <taxon>Mesobacillus</taxon>
    </lineage>
</organism>
<sequence>MGKSRQNENNIGIKSLSCPFIKLTKSSALVLLFGNLDEELISQNKKRVMEKSQQGDYLEVLLDSNGVGDLTNEGVEAFVALVKELQLMGLQRVLLELSRIMHFILIIQKQFRMFRS</sequence>
<dbReference type="EMBL" id="BAUW01000026">
    <property type="protein sequence ID" value="GAE45636.1"/>
    <property type="molecule type" value="Genomic_DNA"/>
</dbReference>
<protein>
    <recommendedName>
        <fullName evidence="3">STAS domain-containing protein</fullName>
    </recommendedName>
</protein>
<evidence type="ECO:0000313" key="1">
    <source>
        <dbReference type="EMBL" id="GAE45636.1"/>
    </source>
</evidence>
<evidence type="ECO:0008006" key="3">
    <source>
        <dbReference type="Google" id="ProtNLM"/>
    </source>
</evidence>
<accession>W4RMU3</accession>
<evidence type="ECO:0000313" key="2">
    <source>
        <dbReference type="Proteomes" id="UP000018949"/>
    </source>
</evidence>
<dbReference type="SUPFAM" id="SSF52091">
    <property type="entry name" value="SpoIIaa-like"/>
    <property type="match status" value="1"/>
</dbReference>
<dbReference type="Proteomes" id="UP000018949">
    <property type="component" value="Unassembled WGS sequence"/>
</dbReference>
<dbReference type="InterPro" id="IPR036513">
    <property type="entry name" value="STAS_dom_sf"/>
</dbReference>
<dbReference type="Gene3D" id="3.30.750.24">
    <property type="entry name" value="STAS domain"/>
    <property type="match status" value="1"/>
</dbReference>
<proteinExistence type="predicted"/>